<gene>
    <name evidence="2" type="ORF">KK1_027920</name>
</gene>
<keyword evidence="3" id="KW-1185">Reference proteome</keyword>
<keyword evidence="1" id="KW-1133">Transmembrane helix</keyword>
<feature type="transmembrane region" description="Helical" evidence="1">
    <location>
        <begin position="173"/>
        <end position="190"/>
    </location>
</feature>
<dbReference type="PANTHER" id="PTHR21530:SF7">
    <property type="entry name" value="TRAB DOMAIN-CONTAINING PROTEIN"/>
    <property type="match status" value="1"/>
</dbReference>
<dbReference type="PANTHER" id="PTHR21530">
    <property type="entry name" value="PHEROMONE SHUTDOWN PROTEIN"/>
    <property type="match status" value="1"/>
</dbReference>
<protein>
    <submittedName>
        <fullName evidence="2">Uncharacterized protein MJ1365 family</fullName>
    </submittedName>
</protein>
<dbReference type="InterPro" id="IPR046345">
    <property type="entry name" value="TraB_PrgY-like"/>
</dbReference>
<name>A0A151S6C0_CAJCA</name>
<dbReference type="EMBL" id="KQ483457">
    <property type="protein sequence ID" value="KYP50342.1"/>
    <property type="molecule type" value="Genomic_DNA"/>
</dbReference>
<dbReference type="Proteomes" id="UP000075243">
    <property type="component" value="Unassembled WGS sequence"/>
</dbReference>
<keyword evidence="1" id="KW-0812">Transmembrane</keyword>
<evidence type="ECO:0000313" key="2">
    <source>
        <dbReference type="EMBL" id="KYP50342.1"/>
    </source>
</evidence>
<evidence type="ECO:0000313" key="3">
    <source>
        <dbReference type="Proteomes" id="UP000075243"/>
    </source>
</evidence>
<dbReference type="Pfam" id="PF01963">
    <property type="entry name" value="TraB_PrgY_gumN"/>
    <property type="match status" value="1"/>
</dbReference>
<dbReference type="CDD" id="cd14726">
    <property type="entry name" value="TraB_PrgY-like"/>
    <property type="match status" value="1"/>
</dbReference>
<dbReference type="STRING" id="3821.A0A151S6C0"/>
<organism evidence="2 3">
    <name type="scientific">Cajanus cajan</name>
    <name type="common">Pigeon pea</name>
    <name type="synonym">Cajanus indicus</name>
    <dbReference type="NCBI Taxonomy" id="3821"/>
    <lineage>
        <taxon>Eukaryota</taxon>
        <taxon>Viridiplantae</taxon>
        <taxon>Streptophyta</taxon>
        <taxon>Embryophyta</taxon>
        <taxon>Tracheophyta</taxon>
        <taxon>Spermatophyta</taxon>
        <taxon>Magnoliopsida</taxon>
        <taxon>eudicotyledons</taxon>
        <taxon>Gunneridae</taxon>
        <taxon>Pentapetalae</taxon>
        <taxon>rosids</taxon>
        <taxon>fabids</taxon>
        <taxon>Fabales</taxon>
        <taxon>Fabaceae</taxon>
        <taxon>Papilionoideae</taxon>
        <taxon>50 kb inversion clade</taxon>
        <taxon>NPAAA clade</taxon>
        <taxon>indigoferoid/millettioid clade</taxon>
        <taxon>Phaseoleae</taxon>
        <taxon>Cajanus</taxon>
    </lineage>
</organism>
<keyword evidence="1" id="KW-0472">Membrane</keyword>
<feature type="transmembrane region" description="Helical" evidence="1">
    <location>
        <begin position="279"/>
        <end position="303"/>
    </location>
</feature>
<proteinExistence type="predicted"/>
<sequence length="305" mass="34112">MAHLVTRTQLARVTLLIHRHKPFLTTISSLSQFSTKTRAWTASNRRPPTLPDELSRNVVFLSCKSAAKGGLCHVYLVGVTHLSEESTRQVQAIVKFLKPQVVFLELCESRVGLLALKNLKVASKRGVIPGSEFRVAYEEAIKYGGRVTLGDRPIQITLRRTWSKMPLWHKTKLLCFLFSLPVILPISHVLNKMLKKNDDSDRPNLLIRVASKEFPTLMETVVHERDRYMATTLLQVASRNSLVVAVVGKGHLQGIKKHWKKTVWEDLMSVPSPKPAVSAIRILTSVGVAVAGVAIVSGIYISWKK</sequence>
<reference evidence="2" key="1">
    <citation type="journal article" date="2012" name="Nat. Biotechnol.">
        <title>Draft genome sequence of pigeonpea (Cajanus cajan), an orphan legume crop of resource-poor farmers.</title>
        <authorList>
            <person name="Varshney R.K."/>
            <person name="Chen W."/>
            <person name="Li Y."/>
            <person name="Bharti A.K."/>
            <person name="Saxena R.K."/>
            <person name="Schlueter J.A."/>
            <person name="Donoghue M.T."/>
            <person name="Azam S."/>
            <person name="Fan G."/>
            <person name="Whaley A.M."/>
            <person name="Farmer A.D."/>
            <person name="Sheridan J."/>
            <person name="Iwata A."/>
            <person name="Tuteja R."/>
            <person name="Penmetsa R.V."/>
            <person name="Wu W."/>
            <person name="Upadhyaya H.D."/>
            <person name="Yang S.P."/>
            <person name="Shah T."/>
            <person name="Saxena K.B."/>
            <person name="Michael T."/>
            <person name="McCombie W.R."/>
            <person name="Yang B."/>
            <person name="Zhang G."/>
            <person name="Yang H."/>
            <person name="Wang J."/>
            <person name="Spillane C."/>
            <person name="Cook D.R."/>
            <person name="May G.D."/>
            <person name="Xu X."/>
            <person name="Jackson S.A."/>
        </authorList>
    </citation>
    <scope>NUCLEOTIDE SEQUENCE [LARGE SCALE GENOMIC DNA]</scope>
</reference>
<dbReference type="AlphaFoldDB" id="A0A151S6C0"/>
<dbReference type="OMA" id="QCHHLAL"/>
<accession>A0A151S6C0</accession>
<dbReference type="InterPro" id="IPR002816">
    <property type="entry name" value="TraB/PrgY/GumN_fam"/>
</dbReference>
<dbReference type="Gramene" id="C.cajan_26573.t">
    <property type="protein sequence ID" value="C.cajan_26573.t"/>
    <property type="gene ID" value="C.cajan_26573"/>
</dbReference>
<dbReference type="GO" id="GO:0005741">
    <property type="term" value="C:mitochondrial outer membrane"/>
    <property type="evidence" value="ECO:0007669"/>
    <property type="project" value="TreeGrafter"/>
</dbReference>
<evidence type="ECO:0000256" key="1">
    <source>
        <dbReference type="SAM" id="Phobius"/>
    </source>
</evidence>